<evidence type="ECO:0000256" key="1">
    <source>
        <dbReference type="SAM" id="SignalP"/>
    </source>
</evidence>
<sequence>MMMRDQHHYLKRPSLHLPILLLMLMVMIPGSTSHYALDPPAKRNSLGFFHCNGSSAECSGGEVEDDMGLEFLGESETRRMLQQGGNRPSTNTLKLNIAACGRDKYGYLCTPPGNRNVKRSENCGGDTFNRACHQLSK</sequence>
<organism evidence="2 3">
    <name type="scientific">Gossypium stocksii</name>
    <dbReference type="NCBI Taxonomy" id="47602"/>
    <lineage>
        <taxon>Eukaryota</taxon>
        <taxon>Viridiplantae</taxon>
        <taxon>Streptophyta</taxon>
        <taxon>Embryophyta</taxon>
        <taxon>Tracheophyta</taxon>
        <taxon>Spermatophyta</taxon>
        <taxon>Magnoliopsida</taxon>
        <taxon>eudicotyledons</taxon>
        <taxon>Gunneridae</taxon>
        <taxon>Pentapetalae</taxon>
        <taxon>rosids</taxon>
        <taxon>malvids</taxon>
        <taxon>Malvales</taxon>
        <taxon>Malvaceae</taxon>
        <taxon>Malvoideae</taxon>
        <taxon>Gossypium</taxon>
    </lineage>
</organism>
<dbReference type="EMBL" id="JAIQCV010000001">
    <property type="protein sequence ID" value="KAH1129387.1"/>
    <property type="molecule type" value="Genomic_DNA"/>
</dbReference>
<feature type="chain" id="PRO_5039260013" description="Rapid ALkalinization Factor" evidence="1">
    <location>
        <begin position="34"/>
        <end position="137"/>
    </location>
</feature>
<comment type="caution">
    <text evidence="2">The sequence shown here is derived from an EMBL/GenBank/DDBJ whole genome shotgun (WGS) entry which is preliminary data.</text>
</comment>
<gene>
    <name evidence="2" type="ORF">J1N35_000765</name>
</gene>
<name>A0A9D3WGC5_9ROSI</name>
<feature type="signal peptide" evidence="1">
    <location>
        <begin position="1"/>
        <end position="33"/>
    </location>
</feature>
<keyword evidence="3" id="KW-1185">Reference proteome</keyword>
<dbReference type="Proteomes" id="UP000828251">
    <property type="component" value="Unassembled WGS sequence"/>
</dbReference>
<dbReference type="AlphaFoldDB" id="A0A9D3WGC5"/>
<accession>A0A9D3WGC5</accession>
<reference evidence="2 3" key="1">
    <citation type="journal article" date="2021" name="Plant Biotechnol. J.">
        <title>Multi-omics assisted identification of the key and species-specific regulatory components of drought-tolerant mechanisms in Gossypium stocksii.</title>
        <authorList>
            <person name="Yu D."/>
            <person name="Ke L."/>
            <person name="Zhang D."/>
            <person name="Wu Y."/>
            <person name="Sun Y."/>
            <person name="Mei J."/>
            <person name="Sun J."/>
            <person name="Sun Y."/>
        </authorList>
    </citation>
    <scope>NUCLEOTIDE SEQUENCE [LARGE SCALE GENOMIC DNA]</scope>
    <source>
        <strain evidence="3">cv. E1</strain>
        <tissue evidence="2">Leaf</tissue>
    </source>
</reference>
<dbReference type="OrthoDB" id="994201at2759"/>
<evidence type="ECO:0008006" key="4">
    <source>
        <dbReference type="Google" id="ProtNLM"/>
    </source>
</evidence>
<evidence type="ECO:0000313" key="2">
    <source>
        <dbReference type="EMBL" id="KAH1129387.1"/>
    </source>
</evidence>
<protein>
    <recommendedName>
        <fullName evidence="4">Rapid ALkalinization Factor</fullName>
    </recommendedName>
</protein>
<evidence type="ECO:0000313" key="3">
    <source>
        <dbReference type="Proteomes" id="UP000828251"/>
    </source>
</evidence>
<keyword evidence="1" id="KW-0732">Signal</keyword>
<proteinExistence type="predicted"/>